<dbReference type="InterPro" id="IPR027443">
    <property type="entry name" value="IPNS-like_sf"/>
</dbReference>
<keyword evidence="1" id="KW-0408">Iron</keyword>
<accession>A0ABQ7C8Y1</accession>
<evidence type="ECO:0000259" key="2">
    <source>
        <dbReference type="PROSITE" id="PS51471"/>
    </source>
</evidence>
<evidence type="ECO:0000313" key="4">
    <source>
        <dbReference type="Proteomes" id="UP000266723"/>
    </source>
</evidence>
<sequence length="210" mass="24300">MEELFDLPIQTKQRNVSSKPFHGYLNHNLYQSFGINEANLAEKVKDFTQQLWPDHGNQKIIIHSPPPDNDGDDEETKLGLRSHSDKNIITILHQYQVDGLEIKTKDEKWFKVKPSQHSFIIMVGDSLCAFLNGRLSSPYHRVRMTAKKTRYSTALFSVPKTGVIIDSPEELMDEEHPRMFKPFEYNNYRDFFNTEAGRIAQSTLHAFCAL</sequence>
<dbReference type="InterPro" id="IPR044861">
    <property type="entry name" value="IPNS-like_FE2OG_OXY"/>
</dbReference>
<keyword evidence="1" id="KW-0560">Oxidoreductase</keyword>
<feature type="domain" description="Fe2OG dioxygenase" evidence="2">
    <location>
        <begin position="55"/>
        <end position="159"/>
    </location>
</feature>
<reference evidence="3 4" key="1">
    <citation type="journal article" date="2020" name="BMC Genomics">
        <title>Intraspecific diversification of the crop wild relative Brassica cretica Lam. using demographic model selection.</title>
        <authorList>
            <person name="Kioukis A."/>
            <person name="Michalopoulou V.A."/>
            <person name="Briers L."/>
            <person name="Pirintsos S."/>
            <person name="Studholme D.J."/>
            <person name="Pavlidis P."/>
            <person name="Sarris P.F."/>
        </authorList>
    </citation>
    <scope>NUCLEOTIDE SEQUENCE [LARGE SCALE GENOMIC DNA]</scope>
    <source>
        <strain evidence="4">cv. PFS-1207/04</strain>
    </source>
</reference>
<gene>
    <name evidence="3" type="ORF">DY000_02003238</name>
</gene>
<keyword evidence="4" id="KW-1185">Reference proteome</keyword>
<protein>
    <recommendedName>
        <fullName evidence="2">Fe2OG dioxygenase domain-containing protein</fullName>
    </recommendedName>
</protein>
<dbReference type="InterPro" id="IPR005123">
    <property type="entry name" value="Oxoglu/Fe-dep_dioxygenase_dom"/>
</dbReference>
<name>A0ABQ7C8Y1_BRACR</name>
<dbReference type="Pfam" id="PF03171">
    <property type="entry name" value="2OG-FeII_Oxy"/>
    <property type="match status" value="1"/>
</dbReference>
<dbReference type="PRINTS" id="PR00682">
    <property type="entry name" value="IPNSYNTHASE"/>
</dbReference>
<dbReference type="SUPFAM" id="SSF51197">
    <property type="entry name" value="Clavaminate synthase-like"/>
    <property type="match status" value="1"/>
</dbReference>
<dbReference type="PROSITE" id="PS51471">
    <property type="entry name" value="FE2OG_OXY"/>
    <property type="match status" value="1"/>
</dbReference>
<evidence type="ECO:0000256" key="1">
    <source>
        <dbReference type="RuleBase" id="RU003682"/>
    </source>
</evidence>
<dbReference type="InterPro" id="IPR050231">
    <property type="entry name" value="Iron_ascorbate_oxido_reductase"/>
</dbReference>
<dbReference type="EMBL" id="QGKV02000832">
    <property type="protein sequence ID" value="KAF3547947.1"/>
    <property type="molecule type" value="Genomic_DNA"/>
</dbReference>
<comment type="similarity">
    <text evidence="1">Belongs to the iron/ascorbate-dependent oxidoreductase family.</text>
</comment>
<dbReference type="Proteomes" id="UP000266723">
    <property type="component" value="Unassembled WGS sequence"/>
</dbReference>
<dbReference type="Gene3D" id="2.60.120.330">
    <property type="entry name" value="B-lactam Antibiotic, Isopenicillin N Synthase, Chain"/>
    <property type="match status" value="1"/>
</dbReference>
<dbReference type="PANTHER" id="PTHR47990">
    <property type="entry name" value="2-OXOGLUTARATE (2OG) AND FE(II)-DEPENDENT OXYGENASE SUPERFAMILY PROTEIN-RELATED"/>
    <property type="match status" value="1"/>
</dbReference>
<keyword evidence="1" id="KW-0479">Metal-binding</keyword>
<evidence type="ECO:0000313" key="3">
    <source>
        <dbReference type="EMBL" id="KAF3547947.1"/>
    </source>
</evidence>
<comment type="caution">
    <text evidence="3">The sequence shown here is derived from an EMBL/GenBank/DDBJ whole genome shotgun (WGS) entry which is preliminary data.</text>
</comment>
<organism evidence="3 4">
    <name type="scientific">Brassica cretica</name>
    <name type="common">Mustard</name>
    <dbReference type="NCBI Taxonomy" id="69181"/>
    <lineage>
        <taxon>Eukaryota</taxon>
        <taxon>Viridiplantae</taxon>
        <taxon>Streptophyta</taxon>
        <taxon>Embryophyta</taxon>
        <taxon>Tracheophyta</taxon>
        <taxon>Spermatophyta</taxon>
        <taxon>Magnoliopsida</taxon>
        <taxon>eudicotyledons</taxon>
        <taxon>Gunneridae</taxon>
        <taxon>Pentapetalae</taxon>
        <taxon>rosids</taxon>
        <taxon>malvids</taxon>
        <taxon>Brassicales</taxon>
        <taxon>Brassicaceae</taxon>
        <taxon>Brassiceae</taxon>
        <taxon>Brassica</taxon>
    </lineage>
</organism>
<proteinExistence type="inferred from homology"/>